<dbReference type="PANTHER" id="PTHR47053:SF1">
    <property type="entry name" value="MUREIN DD-ENDOPEPTIDASE MEPH-RELATED"/>
    <property type="match status" value="1"/>
</dbReference>
<feature type="chain" id="PRO_5046600509" evidence="6">
    <location>
        <begin position="34"/>
        <end position="379"/>
    </location>
</feature>
<feature type="compositionally biased region" description="Polar residues" evidence="5">
    <location>
        <begin position="49"/>
        <end position="60"/>
    </location>
</feature>
<dbReference type="SUPFAM" id="SSF55383">
    <property type="entry name" value="Copper amine oxidase, domain N"/>
    <property type="match status" value="1"/>
</dbReference>
<organism evidence="8 9">
    <name type="scientific">Paenibacillus plantarum</name>
    <dbReference type="NCBI Taxonomy" id="2654975"/>
    <lineage>
        <taxon>Bacteria</taxon>
        <taxon>Bacillati</taxon>
        <taxon>Bacillota</taxon>
        <taxon>Bacilli</taxon>
        <taxon>Bacillales</taxon>
        <taxon>Paenibacillaceae</taxon>
        <taxon>Paenibacillus</taxon>
    </lineage>
</organism>
<keyword evidence="6" id="KW-0732">Signal</keyword>
<dbReference type="InterPro" id="IPR038765">
    <property type="entry name" value="Papain-like_cys_pep_sf"/>
</dbReference>
<protein>
    <submittedName>
        <fullName evidence="8">Peptidoglycan endopeptidase</fullName>
    </submittedName>
</protein>
<evidence type="ECO:0000256" key="4">
    <source>
        <dbReference type="ARBA" id="ARBA00022807"/>
    </source>
</evidence>
<dbReference type="Gene3D" id="3.30.457.10">
    <property type="entry name" value="Copper amine oxidase-like, N-terminal domain"/>
    <property type="match status" value="1"/>
</dbReference>
<keyword evidence="4" id="KW-0788">Thiol protease</keyword>
<feature type="signal peptide" evidence="6">
    <location>
        <begin position="1"/>
        <end position="33"/>
    </location>
</feature>
<comment type="caution">
    <text evidence="8">The sequence shown here is derived from an EMBL/GenBank/DDBJ whole genome shotgun (WGS) entry which is preliminary data.</text>
</comment>
<evidence type="ECO:0000259" key="7">
    <source>
        <dbReference type="PROSITE" id="PS51935"/>
    </source>
</evidence>
<dbReference type="PANTHER" id="PTHR47053">
    <property type="entry name" value="MUREIN DD-ENDOPEPTIDASE MEPH-RELATED"/>
    <property type="match status" value="1"/>
</dbReference>
<sequence length="379" mass="41529">MCPIRRENFMWNKLKIPAIGSVIVMLAISTACGKDHASPPSVAPSQSPTGLTGSGNSVTKSMSQAGKDIIALASNDAVLPMKQIGNVNYVSAQDLIKTLKFQSEWEDSEGKLILGDNDANFELIMNSKKAMKDGADIQLSQPVVKEGGTAYLPVSDLADLFQDDMSYEVRKGDVIIHASPIAIIEHEDDPASANDNSPELSFGDDPTDPFKGNGTGANPAGMPIQTQHDLQVWSPNDQNDVMPVLKNIDINALINKGENYMGVKYKFGTGPYPQTGRFDCSTFTQYIYGKYNIKLPRVARQQGTKGNLVSRKSLRKGDLMFFYVPGRFKSNKTVGHVGIYIGNMKMLHASPEPKNGVQISNIDKAYWKKTFLKAKRIAY</sequence>
<evidence type="ECO:0000313" key="9">
    <source>
        <dbReference type="Proteomes" id="UP000653578"/>
    </source>
</evidence>
<gene>
    <name evidence="8" type="ORF">GC096_36485</name>
</gene>
<dbReference type="Pfam" id="PF07833">
    <property type="entry name" value="Cu_amine_oxidN1"/>
    <property type="match status" value="1"/>
</dbReference>
<dbReference type="Gene3D" id="3.90.1720.10">
    <property type="entry name" value="endopeptidase domain like (from Nostoc punctiforme)"/>
    <property type="match status" value="1"/>
</dbReference>
<evidence type="ECO:0000256" key="6">
    <source>
        <dbReference type="SAM" id="SignalP"/>
    </source>
</evidence>
<dbReference type="PROSITE" id="PS51935">
    <property type="entry name" value="NLPC_P60"/>
    <property type="match status" value="1"/>
</dbReference>
<dbReference type="PROSITE" id="PS51257">
    <property type="entry name" value="PROKAR_LIPOPROTEIN"/>
    <property type="match status" value="1"/>
</dbReference>
<accession>A0ABX1XNU3</accession>
<evidence type="ECO:0000256" key="3">
    <source>
        <dbReference type="ARBA" id="ARBA00022801"/>
    </source>
</evidence>
<proteinExistence type="inferred from homology"/>
<feature type="domain" description="NlpC/P60" evidence="7">
    <location>
        <begin position="247"/>
        <end position="378"/>
    </location>
</feature>
<dbReference type="InterPro" id="IPR051202">
    <property type="entry name" value="Peptidase_C40"/>
</dbReference>
<feature type="region of interest" description="Disordered" evidence="5">
    <location>
        <begin position="188"/>
        <end position="216"/>
    </location>
</feature>
<feature type="region of interest" description="Disordered" evidence="5">
    <location>
        <begin position="37"/>
        <end position="60"/>
    </location>
</feature>
<dbReference type="SUPFAM" id="SSF54001">
    <property type="entry name" value="Cysteine proteinases"/>
    <property type="match status" value="1"/>
</dbReference>
<evidence type="ECO:0000256" key="1">
    <source>
        <dbReference type="ARBA" id="ARBA00007074"/>
    </source>
</evidence>
<evidence type="ECO:0000256" key="2">
    <source>
        <dbReference type="ARBA" id="ARBA00022670"/>
    </source>
</evidence>
<reference evidence="8 9" key="1">
    <citation type="submission" date="2019-10" db="EMBL/GenBank/DDBJ databases">
        <title>Description of Paenibacillus humi sp. nov.</title>
        <authorList>
            <person name="Carlier A."/>
            <person name="Qi S."/>
        </authorList>
    </citation>
    <scope>NUCLEOTIDE SEQUENCE [LARGE SCALE GENOMIC DNA]</scope>
    <source>
        <strain evidence="8 9">LMG 31461</strain>
    </source>
</reference>
<dbReference type="InterPro" id="IPR012854">
    <property type="entry name" value="Cu_amine_oxidase-like_N"/>
</dbReference>
<dbReference type="InterPro" id="IPR000064">
    <property type="entry name" value="NLP_P60_dom"/>
</dbReference>
<evidence type="ECO:0000313" key="8">
    <source>
        <dbReference type="EMBL" id="NOU69518.1"/>
    </source>
</evidence>
<dbReference type="Proteomes" id="UP000653578">
    <property type="component" value="Unassembled WGS sequence"/>
</dbReference>
<dbReference type="InterPro" id="IPR036582">
    <property type="entry name" value="Mao_N_sf"/>
</dbReference>
<keyword evidence="2" id="KW-0645">Protease</keyword>
<dbReference type="Pfam" id="PF00877">
    <property type="entry name" value="NLPC_P60"/>
    <property type="match status" value="1"/>
</dbReference>
<dbReference type="EMBL" id="WHNY01000092">
    <property type="protein sequence ID" value="NOU69518.1"/>
    <property type="molecule type" value="Genomic_DNA"/>
</dbReference>
<evidence type="ECO:0000256" key="5">
    <source>
        <dbReference type="SAM" id="MobiDB-lite"/>
    </source>
</evidence>
<keyword evidence="3" id="KW-0378">Hydrolase</keyword>
<comment type="similarity">
    <text evidence="1">Belongs to the peptidase C40 family.</text>
</comment>
<name>A0ABX1XNU3_9BACL</name>
<feature type="compositionally biased region" description="Low complexity" evidence="5">
    <location>
        <begin position="38"/>
        <end position="48"/>
    </location>
</feature>
<keyword evidence="9" id="KW-1185">Reference proteome</keyword>